<evidence type="ECO:0000313" key="3">
    <source>
        <dbReference type="Proteomes" id="UP000291591"/>
    </source>
</evidence>
<accession>A0A4Q7U7G1</accession>
<name>A0A4Q7U7G1_PSEST</name>
<feature type="transmembrane region" description="Helical" evidence="1">
    <location>
        <begin position="21"/>
        <end position="46"/>
    </location>
</feature>
<evidence type="ECO:0000313" key="2">
    <source>
        <dbReference type="EMBL" id="RZT75474.1"/>
    </source>
</evidence>
<protein>
    <recommendedName>
        <fullName evidence="4">Integral membrane protein</fullName>
    </recommendedName>
</protein>
<evidence type="ECO:0008006" key="4">
    <source>
        <dbReference type="Google" id="ProtNLM"/>
    </source>
</evidence>
<gene>
    <name evidence="2" type="ORF">EV383_6214</name>
</gene>
<comment type="caution">
    <text evidence="2">The sequence shown here is derived from an EMBL/GenBank/DDBJ whole genome shotgun (WGS) entry which is preliminary data.</text>
</comment>
<proteinExistence type="predicted"/>
<evidence type="ECO:0000256" key="1">
    <source>
        <dbReference type="SAM" id="Phobius"/>
    </source>
</evidence>
<reference evidence="2 3" key="1">
    <citation type="submission" date="2019-02" db="EMBL/GenBank/DDBJ databases">
        <title>Sequencing the genomes of 1000 actinobacteria strains.</title>
        <authorList>
            <person name="Klenk H.-P."/>
        </authorList>
    </citation>
    <scope>NUCLEOTIDE SEQUENCE [LARGE SCALE GENOMIC DNA]</scope>
    <source>
        <strain evidence="2 3">DSM 45779</strain>
    </source>
</reference>
<dbReference type="Proteomes" id="UP000291591">
    <property type="component" value="Unassembled WGS sequence"/>
</dbReference>
<organism evidence="2 3">
    <name type="scientific">Pseudonocardia sediminis</name>
    <dbReference type="NCBI Taxonomy" id="1397368"/>
    <lineage>
        <taxon>Bacteria</taxon>
        <taxon>Bacillati</taxon>
        <taxon>Actinomycetota</taxon>
        <taxon>Actinomycetes</taxon>
        <taxon>Pseudonocardiales</taxon>
        <taxon>Pseudonocardiaceae</taxon>
        <taxon>Pseudonocardia</taxon>
    </lineage>
</organism>
<dbReference type="NCBIfam" id="NF042935">
    <property type="entry name" value="SCO6880_fam"/>
    <property type="match status" value="1"/>
</dbReference>
<dbReference type="AlphaFoldDB" id="A0A4Q7U7G1"/>
<dbReference type="OrthoDB" id="5169343at2"/>
<keyword evidence="3" id="KW-1185">Reference proteome</keyword>
<feature type="transmembrane region" description="Helical" evidence="1">
    <location>
        <begin position="52"/>
        <end position="71"/>
    </location>
</feature>
<dbReference type="RefSeq" id="WP_130295345.1">
    <property type="nucleotide sequence ID" value="NZ_SHKL01000002.1"/>
</dbReference>
<dbReference type="InterPro" id="IPR049978">
    <property type="entry name" value="SCO6880-like"/>
</dbReference>
<sequence>MSVGTHARGPRVYRGLNHREGFGWIAGLTPVQALLIIAVVAPAVLAMSRNQWSQALSWGAFAAVVALLVVVPVHGRPAFRWLADLIMFQLGVLMRWSPWQSRAAAGLAGARNEPDLPGVLSRLEFPDGPEFHGSRLCLIHDTVEGRWGATAKLTHTGVGMLSEDECERLASRLGSMLVGIGHREVVDRISLLVRTVPDDGTEYAVWRAKHESADAPALARRVTAEIDRDVASVSVRTELFVTVSGTEDSLRRPAKAAGGGVAGRAYALYRLLEGVSDSLRGLGVRQVTWLTSSGVAEAIKTGFNPAAAAGLSYQHLTRPDPDGIVGLPISQAGPALAPVPAARAYHHDGFSTVSYSVQPPESGTIFGSLGPLLAVRTAGERRTLQIHYEILSQAAAAREVRSNRFRNNVLVDAKAARGFNTTAMDTRRQGGAREQEAAVAAGHALVRFTVASSLTVPADWNLEDHAARLENDSSGRFRLLRLELAQDSAFVAAALPVGIGLPRLKRAFDS</sequence>
<keyword evidence="1" id="KW-0812">Transmembrane</keyword>
<keyword evidence="1" id="KW-1133">Transmembrane helix</keyword>
<keyword evidence="1" id="KW-0472">Membrane</keyword>
<dbReference type="EMBL" id="SHKL01000002">
    <property type="protein sequence ID" value="RZT75474.1"/>
    <property type="molecule type" value="Genomic_DNA"/>
</dbReference>